<dbReference type="Gene3D" id="2.10.220.10">
    <property type="entry name" value="Hormone Receptor, Insulin-like Growth Factor Receptor 1, Chain A, domain 2"/>
    <property type="match status" value="10"/>
</dbReference>
<keyword evidence="3" id="KW-1003">Cell membrane</keyword>
<keyword evidence="15" id="KW-0325">Glycoprotein</keyword>
<dbReference type="InterPro" id="IPR055163">
    <property type="entry name" value="ALK/LTK-like_GRD"/>
</dbReference>
<evidence type="ECO:0000256" key="2">
    <source>
        <dbReference type="ARBA" id="ARBA00011902"/>
    </source>
</evidence>
<evidence type="ECO:0000256" key="10">
    <source>
        <dbReference type="ARBA" id="ARBA00022989"/>
    </source>
</evidence>
<feature type="domain" description="EGF-like" evidence="18">
    <location>
        <begin position="437"/>
        <end position="475"/>
    </location>
</feature>
<evidence type="ECO:0000256" key="4">
    <source>
        <dbReference type="ARBA" id="ARBA00022679"/>
    </source>
</evidence>
<keyword evidence="12" id="KW-0829">Tyrosine-protein kinase</keyword>
<feature type="domain" description="EGF-like" evidence="18">
    <location>
        <begin position="154"/>
        <end position="191"/>
    </location>
</feature>
<feature type="domain" description="EGF-like" evidence="18">
    <location>
        <begin position="199"/>
        <end position="237"/>
    </location>
</feature>
<keyword evidence="4" id="KW-0808">Transferase</keyword>
<dbReference type="PANTHER" id="PTHR46987">
    <property type="entry name" value="NEUROHYPOPHYSIAL HORMONES, N-TERMINAL DOMAIN CONTAINING PROTEIN"/>
    <property type="match status" value="1"/>
</dbReference>
<dbReference type="SMART" id="SM00181">
    <property type="entry name" value="EGF"/>
    <property type="match status" value="9"/>
</dbReference>
<evidence type="ECO:0000256" key="15">
    <source>
        <dbReference type="ARBA" id="ARBA00023180"/>
    </source>
</evidence>
<evidence type="ECO:0000256" key="12">
    <source>
        <dbReference type="ARBA" id="ARBA00023137"/>
    </source>
</evidence>
<dbReference type="InterPro" id="IPR051514">
    <property type="entry name" value="R-spondin"/>
</dbReference>
<evidence type="ECO:0000256" key="7">
    <source>
        <dbReference type="ARBA" id="ARBA00022741"/>
    </source>
</evidence>
<evidence type="ECO:0000256" key="5">
    <source>
        <dbReference type="ARBA" id="ARBA00022692"/>
    </source>
</evidence>
<dbReference type="PANTHER" id="PTHR46987:SF7">
    <property type="entry name" value="TNFR-CYS DOMAIN-CONTAINING PROTEIN"/>
    <property type="match status" value="1"/>
</dbReference>
<evidence type="ECO:0000256" key="6">
    <source>
        <dbReference type="ARBA" id="ARBA00022729"/>
    </source>
</evidence>
<name>A0ABR2L094_9EUKA</name>
<dbReference type="CDD" id="cd00064">
    <property type="entry name" value="FU"/>
    <property type="match status" value="8"/>
</dbReference>
<feature type="domain" description="EGF-like" evidence="18">
    <location>
        <begin position="529"/>
        <end position="567"/>
    </location>
</feature>
<keyword evidence="6" id="KW-0732">Signal</keyword>
<evidence type="ECO:0000256" key="3">
    <source>
        <dbReference type="ARBA" id="ARBA00022475"/>
    </source>
</evidence>
<feature type="domain" description="EGF-like" evidence="18">
    <location>
        <begin position="575"/>
        <end position="613"/>
    </location>
</feature>
<keyword evidence="10 17" id="KW-1133">Transmembrane helix</keyword>
<dbReference type="EMBL" id="JAPFFF010000002">
    <property type="protein sequence ID" value="KAK8896790.1"/>
    <property type="molecule type" value="Genomic_DNA"/>
</dbReference>
<evidence type="ECO:0000256" key="1">
    <source>
        <dbReference type="ARBA" id="ARBA00004251"/>
    </source>
</evidence>
<sequence>MMNNDTNNDTNNRIIVAAGGSGGAATYEGCPGGDLYGRYWSDANTISPSLLTTQTLGPENSVGEAGADAGDTPGSGGGGGWRGGVSTHKGTSSYAKDAYVAVSHSGSSYISGYKECIITQNVVFEDADMEVGNKENDGQIIINSIYLCSENCFACTSAEVCVKCFDNFYLHENKCVSKCPEGFRGSGSVCEQCRENCKSCESSKDVCDVCFDSYFLYHGQCVAECPEGTRTSGTNCEDCPENCKACETSKDVCSTCKDNYFLNHGQCVTECPEGTRTSGTNCEDCLENCKACESSKDVCDSCFDTYYLHENKCVSKCPEGFRGSGSVCEQCRENCKSCESSKDVCDACVDTYYLNHGQCVTECPEGTRTSGTNCEDCPANCKACETSKDVCSTCNDNYFLNHGQCVTECPEGTRTECPEGTRTSGTNCEDCPENCKACTTSKDSCEVCFENNYLFNGKCVTECPEGTRTSGTNCEDCPENCKACETSKDVCSTCDDNYYLNHGQCVTECPEGTRTSGTNCEDCPENCKACETSKDVCSTCNDNYYLNHGQCVTECPEGTRTSGTNCEDCPENCKACTTSKDSCEVCFENNYLFNGKCVTECPEGTAVSGNVCELVPASPTPENPSETIPDIIELTENNCSSKNRCHKEIDNFHQVMVYINVTVFSSLNYTDDGGAIHLVNTGIDCKETVFNECKSKEGSGGAVYIKNSYDFKNTITLEKLTFTQCEAEYGGAIYVYANSYNNKVLIQKCTFTENIAKAQSTSSHYGGSAIYLTARKGKLYKNKFVRNIGPGGSVKLYNKFEENEQNKMKLLDNSNDQLSFIISSCSFEIEKETDCSLFYYAGSNGVPFELYDCSFSGNLKSGSHHINGQNAAKDTHKLVIKACKFSSNAKDSINMDSANNFISVDLKQQVFDGQDAKKVKTSYANWNSVTTIAVPVVAIIVILVLFVLKKSNSNSQNEMNSDNNDNSLAADETINLSLI</sequence>
<dbReference type="Proteomes" id="UP001470230">
    <property type="component" value="Unassembled WGS sequence"/>
</dbReference>
<evidence type="ECO:0000256" key="14">
    <source>
        <dbReference type="ARBA" id="ARBA00023170"/>
    </source>
</evidence>
<keyword evidence="20" id="KW-1185">Reference proteome</keyword>
<gene>
    <name evidence="19" type="ORF">M9Y10_014708</name>
</gene>
<evidence type="ECO:0000256" key="13">
    <source>
        <dbReference type="ARBA" id="ARBA00023157"/>
    </source>
</evidence>
<evidence type="ECO:0000256" key="8">
    <source>
        <dbReference type="ARBA" id="ARBA00022777"/>
    </source>
</evidence>
<comment type="caution">
    <text evidence="19">The sequence shown here is derived from an EMBL/GenBank/DDBJ whole genome shotgun (WGS) entry which is preliminary data.</text>
</comment>
<evidence type="ECO:0000256" key="16">
    <source>
        <dbReference type="SAM" id="MobiDB-lite"/>
    </source>
</evidence>
<feature type="transmembrane region" description="Helical" evidence="17">
    <location>
        <begin position="926"/>
        <end position="948"/>
    </location>
</feature>
<keyword evidence="11 17" id="KW-0472">Membrane</keyword>
<dbReference type="EC" id="2.7.10.1" evidence="2"/>
<dbReference type="InterPro" id="IPR006212">
    <property type="entry name" value="Furin_repeat"/>
</dbReference>
<dbReference type="SUPFAM" id="SSF57184">
    <property type="entry name" value="Growth factor receptor domain"/>
    <property type="match status" value="4"/>
</dbReference>
<feature type="domain" description="EGF-like" evidence="18">
    <location>
        <begin position="291"/>
        <end position="329"/>
    </location>
</feature>
<feature type="domain" description="EGF-like" evidence="18">
    <location>
        <begin position="483"/>
        <end position="521"/>
    </location>
</feature>
<dbReference type="InterPro" id="IPR000742">
    <property type="entry name" value="EGF"/>
</dbReference>
<reference evidence="19 20" key="1">
    <citation type="submission" date="2024-04" db="EMBL/GenBank/DDBJ databases">
        <title>Tritrichomonas musculus Genome.</title>
        <authorList>
            <person name="Alves-Ferreira E."/>
            <person name="Grigg M."/>
            <person name="Lorenzi H."/>
            <person name="Galac M."/>
        </authorList>
    </citation>
    <scope>NUCLEOTIDE SEQUENCE [LARGE SCALE GENOMIC DNA]</scope>
    <source>
        <strain evidence="19 20">EAF2021</strain>
    </source>
</reference>
<dbReference type="SMART" id="SM00261">
    <property type="entry name" value="FU"/>
    <property type="match status" value="10"/>
</dbReference>
<comment type="subcellular location">
    <subcellularLocation>
        <location evidence="1">Cell membrane</location>
        <topology evidence="1">Single-pass type I membrane protein</topology>
    </subcellularLocation>
</comment>
<feature type="compositionally biased region" description="Gly residues" evidence="16">
    <location>
        <begin position="73"/>
        <end position="83"/>
    </location>
</feature>
<dbReference type="Pfam" id="PF12810">
    <property type="entry name" value="ALK_LTK_GRD"/>
    <property type="match status" value="1"/>
</dbReference>
<keyword evidence="14" id="KW-0675">Receptor</keyword>
<keyword evidence="13" id="KW-1015">Disulfide bond</keyword>
<evidence type="ECO:0000313" key="19">
    <source>
        <dbReference type="EMBL" id="KAK8896790.1"/>
    </source>
</evidence>
<keyword evidence="8" id="KW-0418">Kinase</keyword>
<feature type="domain" description="EGF-like" evidence="18">
    <location>
        <begin position="337"/>
        <end position="375"/>
    </location>
</feature>
<evidence type="ECO:0000256" key="17">
    <source>
        <dbReference type="SAM" id="Phobius"/>
    </source>
</evidence>
<feature type="region of interest" description="Disordered" evidence="16">
    <location>
        <begin position="50"/>
        <end position="83"/>
    </location>
</feature>
<protein>
    <recommendedName>
        <fullName evidence="2">receptor protein-tyrosine kinase</fullName>
        <ecNumber evidence="2">2.7.10.1</ecNumber>
    </recommendedName>
</protein>
<feature type="domain" description="EGF-like" evidence="18">
    <location>
        <begin position="245"/>
        <end position="283"/>
    </location>
</feature>
<proteinExistence type="predicted"/>
<organism evidence="19 20">
    <name type="scientific">Tritrichomonas musculus</name>
    <dbReference type="NCBI Taxonomy" id="1915356"/>
    <lineage>
        <taxon>Eukaryota</taxon>
        <taxon>Metamonada</taxon>
        <taxon>Parabasalia</taxon>
        <taxon>Tritrichomonadida</taxon>
        <taxon>Tritrichomonadidae</taxon>
        <taxon>Tritrichomonas</taxon>
    </lineage>
</organism>
<keyword evidence="5 17" id="KW-0812">Transmembrane</keyword>
<evidence type="ECO:0000259" key="18">
    <source>
        <dbReference type="SMART" id="SM00181"/>
    </source>
</evidence>
<keyword evidence="9" id="KW-0067">ATP-binding</keyword>
<keyword evidence="7" id="KW-0547">Nucleotide-binding</keyword>
<dbReference type="InterPro" id="IPR009030">
    <property type="entry name" value="Growth_fac_rcpt_cys_sf"/>
</dbReference>
<accession>A0ABR2L094</accession>
<evidence type="ECO:0000256" key="9">
    <source>
        <dbReference type="ARBA" id="ARBA00022840"/>
    </source>
</evidence>
<evidence type="ECO:0000256" key="11">
    <source>
        <dbReference type="ARBA" id="ARBA00023136"/>
    </source>
</evidence>
<evidence type="ECO:0000313" key="20">
    <source>
        <dbReference type="Proteomes" id="UP001470230"/>
    </source>
</evidence>